<dbReference type="AlphaFoldDB" id="A0A3L9MHT7"/>
<keyword evidence="2" id="KW-1185">Reference proteome</keyword>
<dbReference type="Gene3D" id="1.25.10.10">
    <property type="entry name" value="Leucine-rich Repeat Variant"/>
    <property type="match status" value="1"/>
</dbReference>
<dbReference type="InterPro" id="IPR011989">
    <property type="entry name" value="ARM-like"/>
</dbReference>
<dbReference type="InterPro" id="IPR016024">
    <property type="entry name" value="ARM-type_fold"/>
</dbReference>
<dbReference type="OrthoDB" id="619585at2"/>
<protein>
    <submittedName>
        <fullName evidence="1">HEAT repeat domain-containing protein</fullName>
    </submittedName>
</protein>
<proteinExistence type="predicted"/>
<dbReference type="EMBL" id="RDOJ01000002">
    <property type="protein sequence ID" value="RLZ12255.1"/>
    <property type="molecule type" value="Genomic_DNA"/>
</dbReference>
<gene>
    <name evidence="1" type="ORF">EAH69_01680</name>
</gene>
<name>A0A3L9MHT7_9FLAO</name>
<organism evidence="1 2">
    <name type="scientific">Faecalibacter macacae</name>
    <dbReference type="NCBI Taxonomy" id="1859289"/>
    <lineage>
        <taxon>Bacteria</taxon>
        <taxon>Pseudomonadati</taxon>
        <taxon>Bacteroidota</taxon>
        <taxon>Flavobacteriia</taxon>
        <taxon>Flavobacteriales</taxon>
        <taxon>Weeksellaceae</taxon>
        <taxon>Faecalibacter</taxon>
    </lineage>
</organism>
<evidence type="ECO:0000313" key="1">
    <source>
        <dbReference type="EMBL" id="RLZ12255.1"/>
    </source>
</evidence>
<sequence>MRKYFLILSTLTFSTVFTTAQEIIKPNVKTKTSFAIVVDNLTYQQTKEEIKAYQKSIEKDGLGTYIIQHNWKNPDEIKSILFQLYQDKKQPLEGAVFVGNIPIAMVRGGQVMTSAFKYPESSKWENSSVASDRFYDDFDLKFDYLKQDEYKNRQNIHYYQFKADSPHYIEMDIYTGRIKPAVTGEVDNSVEQIKSYLTKLVKIREENNPLNHLIASTGHGYNSNSSISWGNELLAFRTSFPKLFQQGNTIKFLNYRNSTFLKNNLLTELYRDNLDFAYMTGHGTVDLQLLNGYPDTSSPQLSMVNVGRYIRSKMRNAKDAGRDLEKTKTDFQNSLGLNDKWFDDAFDANTINEDSIFNQNMDIHAEDLKGVNVRVAYLNSCLTGSFHKKNYIAASYPFSEGKNIVAFANTVGVLQDLWGTQLLGILQHGARTGHLLKKTAFLETHILGDPTYHFTASTAKEYNSLFSKQKTSSKEWKNLLKVNDADLQSYAITELAKTEPENVFSKQLVEIFQTSPFDNVRTQAYYQLRTYNNEDFIAILPLALTDNNEYIKRKALYDISDIDGNRYLEELINAYINDQELARIQYRINWNFQFIDHAKAIQLLKEKLEGNNQIYNSNELLAEAVRKLEYEQNKLSRKIVDLTKEGITEKELNSELRTLRLYRYQSMLPYVIAILKDKSKPTSNRVNAAEVISWFGLSTKGNQIIDQLNEIVKTESNEEVIYQINKTKQIMKDASKRQF</sequence>
<dbReference type="RefSeq" id="WP_121933468.1">
    <property type="nucleotide sequence ID" value="NZ_RDOJ01000002.1"/>
</dbReference>
<dbReference type="SUPFAM" id="SSF48371">
    <property type="entry name" value="ARM repeat"/>
    <property type="match status" value="1"/>
</dbReference>
<accession>A0A3L9MHT7</accession>
<dbReference type="Proteomes" id="UP000275348">
    <property type="component" value="Unassembled WGS sequence"/>
</dbReference>
<comment type="caution">
    <text evidence="1">The sequence shown here is derived from an EMBL/GenBank/DDBJ whole genome shotgun (WGS) entry which is preliminary data.</text>
</comment>
<reference evidence="1 2" key="1">
    <citation type="submission" date="2018-10" db="EMBL/GenBank/DDBJ databases">
        <authorList>
            <person name="Chen X."/>
        </authorList>
    </citation>
    <scope>NUCLEOTIDE SEQUENCE [LARGE SCALE GENOMIC DNA]</scope>
    <source>
        <strain evidence="1 2">YIM 102668</strain>
    </source>
</reference>
<evidence type="ECO:0000313" key="2">
    <source>
        <dbReference type="Proteomes" id="UP000275348"/>
    </source>
</evidence>